<reference evidence="3" key="1">
    <citation type="journal article" date="2023" name="PLoS Negl. Trop. Dis.">
        <title>A genome sequence for Biomphalaria pfeifferi, the major vector snail for the human-infecting parasite Schistosoma mansoni.</title>
        <authorList>
            <person name="Bu L."/>
            <person name="Lu L."/>
            <person name="Laidemitt M.R."/>
            <person name="Zhang S.M."/>
            <person name="Mutuku M."/>
            <person name="Mkoji G."/>
            <person name="Steinauer M."/>
            <person name="Loker E.S."/>
        </authorList>
    </citation>
    <scope>NUCLEOTIDE SEQUENCE</scope>
    <source>
        <strain evidence="3">KasaAsao</strain>
    </source>
</reference>
<feature type="chain" id="PRO_5042115626" evidence="2">
    <location>
        <begin position="24"/>
        <end position="77"/>
    </location>
</feature>
<keyword evidence="2" id="KW-0732">Signal</keyword>
<dbReference type="AlphaFoldDB" id="A0AAD8BQQ8"/>
<evidence type="ECO:0000256" key="2">
    <source>
        <dbReference type="SAM" id="SignalP"/>
    </source>
</evidence>
<comment type="caution">
    <text evidence="3">The sequence shown here is derived from an EMBL/GenBank/DDBJ whole genome shotgun (WGS) entry which is preliminary data.</text>
</comment>
<feature type="region of interest" description="Disordered" evidence="1">
    <location>
        <begin position="37"/>
        <end position="56"/>
    </location>
</feature>
<evidence type="ECO:0000256" key="1">
    <source>
        <dbReference type="SAM" id="MobiDB-lite"/>
    </source>
</evidence>
<reference evidence="3" key="2">
    <citation type="submission" date="2023-04" db="EMBL/GenBank/DDBJ databases">
        <authorList>
            <person name="Bu L."/>
            <person name="Lu L."/>
            <person name="Laidemitt M.R."/>
            <person name="Zhang S.M."/>
            <person name="Mutuku M."/>
            <person name="Mkoji G."/>
            <person name="Steinauer M."/>
            <person name="Loker E.S."/>
        </authorList>
    </citation>
    <scope>NUCLEOTIDE SEQUENCE</scope>
    <source>
        <strain evidence="3">KasaAsao</strain>
        <tissue evidence="3">Whole Snail</tissue>
    </source>
</reference>
<dbReference type="EMBL" id="JASAOG010000045">
    <property type="protein sequence ID" value="KAK0058990.1"/>
    <property type="molecule type" value="Genomic_DNA"/>
</dbReference>
<evidence type="ECO:0000313" key="3">
    <source>
        <dbReference type="EMBL" id="KAK0058990.1"/>
    </source>
</evidence>
<proteinExistence type="predicted"/>
<protein>
    <submittedName>
        <fullName evidence="3">Uncharacterized protein</fullName>
    </submittedName>
</protein>
<keyword evidence="4" id="KW-1185">Reference proteome</keyword>
<gene>
    <name evidence="3" type="ORF">Bpfe_011600</name>
</gene>
<organism evidence="3 4">
    <name type="scientific">Biomphalaria pfeifferi</name>
    <name type="common">Bloodfluke planorb</name>
    <name type="synonym">Freshwater snail</name>
    <dbReference type="NCBI Taxonomy" id="112525"/>
    <lineage>
        <taxon>Eukaryota</taxon>
        <taxon>Metazoa</taxon>
        <taxon>Spiralia</taxon>
        <taxon>Lophotrochozoa</taxon>
        <taxon>Mollusca</taxon>
        <taxon>Gastropoda</taxon>
        <taxon>Heterobranchia</taxon>
        <taxon>Euthyneura</taxon>
        <taxon>Panpulmonata</taxon>
        <taxon>Hygrophila</taxon>
        <taxon>Lymnaeoidea</taxon>
        <taxon>Planorbidae</taxon>
        <taxon>Biomphalaria</taxon>
    </lineage>
</organism>
<dbReference type="Proteomes" id="UP001233172">
    <property type="component" value="Unassembled WGS sequence"/>
</dbReference>
<feature type="signal peptide" evidence="2">
    <location>
        <begin position="1"/>
        <end position="23"/>
    </location>
</feature>
<sequence length="77" mass="8953">MNAIKLSFLVVFVLALFSVAANGFRFYSPYDVFKSRQPRWPSSDLPSRNGAEDLFSPPEQDYYKIISYLNDVGKRRR</sequence>
<name>A0AAD8BQQ8_BIOPF</name>
<accession>A0AAD8BQQ8</accession>
<evidence type="ECO:0000313" key="4">
    <source>
        <dbReference type="Proteomes" id="UP001233172"/>
    </source>
</evidence>